<dbReference type="GO" id="GO:0006313">
    <property type="term" value="P:DNA transposition"/>
    <property type="evidence" value="ECO:0007669"/>
    <property type="project" value="InterPro"/>
</dbReference>
<evidence type="ECO:0000259" key="1">
    <source>
        <dbReference type="SMART" id="SM01321"/>
    </source>
</evidence>
<name>A0A1M5EQG8_9BACT</name>
<dbReference type="InterPro" id="IPR036515">
    <property type="entry name" value="Transposase_17_sf"/>
</dbReference>
<dbReference type="Proteomes" id="UP000184048">
    <property type="component" value="Unassembled WGS sequence"/>
</dbReference>
<dbReference type="PANTHER" id="PTHR36966:SF1">
    <property type="entry name" value="REP-ASSOCIATED TYROSINE TRANSPOSASE"/>
    <property type="match status" value="1"/>
</dbReference>
<feature type="domain" description="Transposase IS200-like" evidence="1">
    <location>
        <begin position="17"/>
        <end position="155"/>
    </location>
</feature>
<dbReference type="PANTHER" id="PTHR36966">
    <property type="entry name" value="REP-ASSOCIATED TYROSINE TRANSPOSASE"/>
    <property type="match status" value="1"/>
</dbReference>
<dbReference type="STRING" id="1121884.SAMN02745131_03602"/>
<dbReference type="InterPro" id="IPR002686">
    <property type="entry name" value="Transposase_17"/>
</dbReference>
<dbReference type="EMBL" id="FQUU01000019">
    <property type="protein sequence ID" value="SHF81533.1"/>
    <property type="molecule type" value="Genomic_DNA"/>
</dbReference>
<dbReference type="GO" id="GO:0043565">
    <property type="term" value="F:sequence-specific DNA binding"/>
    <property type="evidence" value="ECO:0007669"/>
    <property type="project" value="TreeGrafter"/>
</dbReference>
<organism evidence="2 3">
    <name type="scientific">Flavisolibacter ginsengisoli DSM 18119</name>
    <dbReference type="NCBI Taxonomy" id="1121884"/>
    <lineage>
        <taxon>Bacteria</taxon>
        <taxon>Pseudomonadati</taxon>
        <taxon>Bacteroidota</taxon>
        <taxon>Chitinophagia</taxon>
        <taxon>Chitinophagales</taxon>
        <taxon>Chitinophagaceae</taxon>
        <taxon>Flavisolibacter</taxon>
    </lineage>
</organism>
<reference evidence="2 3" key="1">
    <citation type="submission" date="2016-11" db="EMBL/GenBank/DDBJ databases">
        <authorList>
            <person name="Jaros S."/>
            <person name="Januszkiewicz K."/>
            <person name="Wedrychowicz H."/>
        </authorList>
    </citation>
    <scope>NUCLEOTIDE SEQUENCE [LARGE SCALE GENOMIC DNA]</scope>
    <source>
        <strain evidence="2 3">DSM 18119</strain>
    </source>
</reference>
<dbReference type="GO" id="GO:0004803">
    <property type="term" value="F:transposase activity"/>
    <property type="evidence" value="ECO:0007669"/>
    <property type="project" value="InterPro"/>
</dbReference>
<dbReference type="Gene3D" id="3.30.70.1290">
    <property type="entry name" value="Transposase IS200-like"/>
    <property type="match status" value="1"/>
</dbReference>
<accession>A0A1M5EQG8</accession>
<protein>
    <submittedName>
        <fullName evidence="2">Transposase IS200 like</fullName>
    </submittedName>
</protein>
<dbReference type="OrthoDB" id="9788881at2"/>
<dbReference type="SUPFAM" id="SSF143422">
    <property type="entry name" value="Transposase IS200-like"/>
    <property type="match status" value="1"/>
</dbReference>
<dbReference type="SMART" id="SM01321">
    <property type="entry name" value="Y1_Tnp"/>
    <property type="match status" value="1"/>
</dbReference>
<proteinExistence type="predicted"/>
<dbReference type="AlphaFoldDB" id="A0A1M5EQG8"/>
<dbReference type="InterPro" id="IPR052715">
    <property type="entry name" value="RAYT_transposase"/>
</dbReference>
<gene>
    <name evidence="2" type="ORF">SAMN02745131_03602</name>
</gene>
<evidence type="ECO:0000313" key="2">
    <source>
        <dbReference type="EMBL" id="SHF81533.1"/>
    </source>
</evidence>
<evidence type="ECO:0000313" key="3">
    <source>
        <dbReference type="Proteomes" id="UP000184048"/>
    </source>
</evidence>
<keyword evidence="3" id="KW-1185">Reference proteome</keyword>
<sequence>MVLFYLNSMAVRLQQQCDNGIYFISFTCFSWISLFEIANTYQSIYKWFDHLNENNSSIIGYVIMPNHLHLLAHLPTSLKTVNRTVGNAKRLLAYDIIKNLELQKQEDLLQQLYDAVKPNERKKGQRYKVFQESFDAKLCPSIEIVWQKLNYIHYNPVRGRWNLAQDFTLYPHSSAGHYYGTKINAYKNIVSVNDVKEV</sequence>